<keyword evidence="2 5" id="KW-0863">Zinc-finger</keyword>
<keyword evidence="8" id="KW-1185">Reference proteome</keyword>
<dbReference type="InterPro" id="IPR006612">
    <property type="entry name" value="THAP_Znf"/>
</dbReference>
<accession>A0AAJ7W2N3</accession>
<evidence type="ECO:0000256" key="2">
    <source>
        <dbReference type="ARBA" id="ARBA00022771"/>
    </source>
</evidence>
<gene>
    <name evidence="9 10" type="primary">LOC107268676</name>
</gene>
<evidence type="ECO:0000256" key="6">
    <source>
        <dbReference type="SAM" id="MobiDB-lite"/>
    </source>
</evidence>
<feature type="compositionally biased region" description="Basic and acidic residues" evidence="6">
    <location>
        <begin position="842"/>
        <end position="864"/>
    </location>
</feature>
<feature type="region of interest" description="Disordered" evidence="6">
    <location>
        <begin position="294"/>
        <end position="317"/>
    </location>
</feature>
<feature type="region of interest" description="Disordered" evidence="6">
    <location>
        <begin position="839"/>
        <end position="869"/>
    </location>
</feature>
<dbReference type="PROSITE" id="PS50950">
    <property type="entry name" value="ZF_THAP"/>
    <property type="match status" value="1"/>
</dbReference>
<dbReference type="GO" id="GO:0008270">
    <property type="term" value="F:zinc ion binding"/>
    <property type="evidence" value="ECO:0007669"/>
    <property type="project" value="UniProtKB-KW"/>
</dbReference>
<evidence type="ECO:0000313" key="8">
    <source>
        <dbReference type="Proteomes" id="UP000694920"/>
    </source>
</evidence>
<dbReference type="GO" id="GO:0043565">
    <property type="term" value="F:sequence-specific DNA binding"/>
    <property type="evidence" value="ECO:0007669"/>
    <property type="project" value="InterPro"/>
</dbReference>
<evidence type="ECO:0000256" key="4">
    <source>
        <dbReference type="ARBA" id="ARBA00023125"/>
    </source>
</evidence>
<dbReference type="AlphaFoldDB" id="A0AAJ7W2N3"/>
<evidence type="ECO:0000259" key="7">
    <source>
        <dbReference type="PROSITE" id="PS50950"/>
    </source>
</evidence>
<protein>
    <submittedName>
        <fullName evidence="9 10">Uncharacterized protein LOC107268676</fullName>
    </submittedName>
</protein>
<proteinExistence type="predicted"/>
<dbReference type="SMART" id="SM00692">
    <property type="entry name" value="DM3"/>
    <property type="match status" value="1"/>
</dbReference>
<dbReference type="GeneID" id="107268676"/>
<evidence type="ECO:0000313" key="9">
    <source>
        <dbReference type="RefSeq" id="XP_015597182.1"/>
    </source>
</evidence>
<feature type="region of interest" description="Disordered" evidence="6">
    <location>
        <begin position="322"/>
        <end position="341"/>
    </location>
</feature>
<dbReference type="Pfam" id="PF05485">
    <property type="entry name" value="THAP"/>
    <property type="match status" value="1"/>
</dbReference>
<organism evidence="8 10">
    <name type="scientific">Cephus cinctus</name>
    <name type="common">Wheat stem sawfly</name>
    <dbReference type="NCBI Taxonomy" id="211228"/>
    <lineage>
        <taxon>Eukaryota</taxon>
        <taxon>Metazoa</taxon>
        <taxon>Ecdysozoa</taxon>
        <taxon>Arthropoda</taxon>
        <taxon>Hexapoda</taxon>
        <taxon>Insecta</taxon>
        <taxon>Pterygota</taxon>
        <taxon>Neoptera</taxon>
        <taxon>Endopterygota</taxon>
        <taxon>Hymenoptera</taxon>
        <taxon>Cephoidea</taxon>
        <taxon>Cephidae</taxon>
        <taxon>Cephus</taxon>
    </lineage>
</organism>
<evidence type="ECO:0000256" key="3">
    <source>
        <dbReference type="ARBA" id="ARBA00022833"/>
    </source>
</evidence>
<dbReference type="SMART" id="SM00980">
    <property type="entry name" value="THAP"/>
    <property type="match status" value="1"/>
</dbReference>
<dbReference type="Proteomes" id="UP000694920">
    <property type="component" value="Unplaced"/>
</dbReference>
<sequence>MPGCAAVGCNNRSEKGYTMKCFPRNPKLRKIWTERVGRADWEPSNNSFLCHMHFTPEQWIVTNDGKVKLKKDALPSIFTITSTRKSPRKRRKWDNAIMYDGEQAGYTVNYLEHKLEYPADVFAQGMSNGTNESEVSNPQTVEIASEIIIKDEKYSSDDDYQMLSENILQQVDEDNVIIVSEKNTREIRKLIHDNSFIIVADENDKEIGQLIMNDNTFAEKNSGTAKVEVIGDSEEDQSTFDHNYDEIEEKLKQICDGDGSPNDIKSAYMIEKKIEKNVNKKSIITKNGPIKKNIGQSSGNIENIFGDSENESTNETRSYLAQNHKNSVVNPEVPKDPNNKKTTMLQDENMSLNNIRQVFAEDLENFGRDEVHVIPNMRAAMKRKRRTREEIMKSIEKTIGSISEVDLKPYNQTVVMPEKSHKRNDKKRALHKLLSNSRDTDSLASNKTKFTIKVTGVSDYVTDIIKGLETKSNVTYDSGEKLNIPFCDDEGNSFITSVIAVQEGDLDGFKDDENSEDIENTTSNEQKEYIASEALAPPRSNRAERVLRFNENLQHVQEHERAKDTNIKYVSWSNIRKCDSSDPCIAADTQNQIKKSGSPFKPNYANGSSHFYKELQRKVGVQQEVINRLSNQLIMYKDLENKLNRVNLELQLKNKEIDELSRKTNKKSASVQDKHGNRKDLEAKQKQIHDLSTRIDQLDEMNKKLMKTVTLESQNKRKLEAQIKQKDDRIKELNWKLDKAAKFLERAEKNTNTYKKKMTRMQTMLRRQKLLDERNGQFKEMLIDNAKHDFSEASLLTAMDIKNLCGEKGYEKLLSYDFPLPSLRTLRKRFLKEGMTEDDWNEEKLETPLSESDRADGNHQKETVDPESSEIIETITPELNVNESNGMEQVDILETVTGTVQDIFDENNDADDLNSSELSEHFIMQLNANL</sequence>
<dbReference type="InterPro" id="IPR026516">
    <property type="entry name" value="THAP1/10"/>
</dbReference>
<dbReference type="SUPFAM" id="SSF57716">
    <property type="entry name" value="Glucocorticoid receptor-like (DNA-binding domain)"/>
    <property type="match status" value="1"/>
</dbReference>
<dbReference type="InterPro" id="IPR038441">
    <property type="entry name" value="THAP_Znf_sf"/>
</dbReference>
<dbReference type="RefSeq" id="XP_024941737.1">
    <property type="nucleotide sequence ID" value="XM_025085969.1"/>
</dbReference>
<dbReference type="PANTHER" id="PTHR46600">
    <property type="entry name" value="THAP DOMAIN-CONTAINING"/>
    <property type="match status" value="1"/>
</dbReference>
<dbReference type="RefSeq" id="XP_015597182.1">
    <property type="nucleotide sequence ID" value="XM_015741696.2"/>
</dbReference>
<keyword evidence="3" id="KW-0862">Zinc</keyword>
<evidence type="ECO:0000256" key="5">
    <source>
        <dbReference type="PROSITE-ProRule" id="PRU00309"/>
    </source>
</evidence>
<evidence type="ECO:0000256" key="1">
    <source>
        <dbReference type="ARBA" id="ARBA00022723"/>
    </source>
</evidence>
<keyword evidence="1" id="KW-0479">Metal-binding</keyword>
<feature type="region of interest" description="Disordered" evidence="6">
    <location>
        <begin position="660"/>
        <end position="685"/>
    </location>
</feature>
<feature type="compositionally biased region" description="Basic and acidic residues" evidence="6">
    <location>
        <begin position="672"/>
        <end position="685"/>
    </location>
</feature>
<dbReference type="KEGG" id="ccin:107268676"/>
<name>A0AAJ7W2N3_CEPCN</name>
<feature type="domain" description="THAP-type" evidence="7">
    <location>
        <begin position="1"/>
        <end position="78"/>
    </location>
</feature>
<reference evidence="9 10" key="1">
    <citation type="submission" date="2025-04" db="UniProtKB">
        <authorList>
            <consortium name="RefSeq"/>
        </authorList>
    </citation>
    <scope>IDENTIFICATION</scope>
</reference>
<dbReference type="Gene3D" id="6.20.210.20">
    <property type="entry name" value="THAP domain"/>
    <property type="match status" value="1"/>
</dbReference>
<dbReference type="PANTHER" id="PTHR46600:SF11">
    <property type="entry name" value="THAP DOMAIN-CONTAINING PROTEIN 10"/>
    <property type="match status" value="1"/>
</dbReference>
<evidence type="ECO:0000313" key="10">
    <source>
        <dbReference type="RefSeq" id="XP_024941737.1"/>
    </source>
</evidence>
<keyword evidence="4 5" id="KW-0238">DNA-binding</keyword>